<accession>A0A2G5C2A8</accession>
<evidence type="ECO:0000313" key="3">
    <source>
        <dbReference type="Proteomes" id="UP000230069"/>
    </source>
</evidence>
<dbReference type="AlphaFoldDB" id="A0A2G5C2A8"/>
<dbReference type="Proteomes" id="UP000230069">
    <property type="component" value="Unassembled WGS sequence"/>
</dbReference>
<feature type="signal peptide" evidence="1">
    <location>
        <begin position="1"/>
        <end position="31"/>
    </location>
</feature>
<evidence type="ECO:0000313" key="2">
    <source>
        <dbReference type="EMBL" id="PIA25414.1"/>
    </source>
</evidence>
<name>A0A2G5C2A8_AQUCA</name>
<sequence>MATETTVSARSTMGLVLMMILLSFAITGVKSQGSITMCYAACGGEMLGCWPKCSIQGPLIYSCLTKCISDGTKCYMDCR</sequence>
<evidence type="ECO:0008006" key="4">
    <source>
        <dbReference type="Google" id="ProtNLM"/>
    </source>
</evidence>
<keyword evidence="1" id="KW-0732">Signal</keyword>
<organism evidence="2 3">
    <name type="scientific">Aquilegia coerulea</name>
    <name type="common">Rocky mountain columbine</name>
    <dbReference type="NCBI Taxonomy" id="218851"/>
    <lineage>
        <taxon>Eukaryota</taxon>
        <taxon>Viridiplantae</taxon>
        <taxon>Streptophyta</taxon>
        <taxon>Embryophyta</taxon>
        <taxon>Tracheophyta</taxon>
        <taxon>Spermatophyta</taxon>
        <taxon>Magnoliopsida</taxon>
        <taxon>Ranunculales</taxon>
        <taxon>Ranunculaceae</taxon>
        <taxon>Thalictroideae</taxon>
        <taxon>Aquilegia</taxon>
    </lineage>
</organism>
<gene>
    <name evidence="2" type="ORF">AQUCO_11500011v1</name>
</gene>
<dbReference type="EMBL" id="KZ305131">
    <property type="protein sequence ID" value="PIA25414.1"/>
    <property type="molecule type" value="Genomic_DNA"/>
</dbReference>
<protein>
    <recommendedName>
        <fullName evidence="4">Knottin scorpion toxin-like domain-containing protein</fullName>
    </recommendedName>
</protein>
<feature type="chain" id="PRO_5013888850" description="Knottin scorpion toxin-like domain-containing protein" evidence="1">
    <location>
        <begin position="32"/>
        <end position="79"/>
    </location>
</feature>
<proteinExistence type="predicted"/>
<dbReference type="InParanoid" id="A0A2G5C2A8"/>
<reference evidence="2 3" key="1">
    <citation type="submission" date="2017-09" db="EMBL/GenBank/DDBJ databases">
        <title>WGS assembly of Aquilegia coerulea Goldsmith.</title>
        <authorList>
            <person name="Hodges S."/>
            <person name="Kramer E."/>
            <person name="Nordborg M."/>
            <person name="Tomkins J."/>
            <person name="Borevitz J."/>
            <person name="Derieg N."/>
            <person name="Yan J."/>
            <person name="Mihaltcheva S."/>
            <person name="Hayes R.D."/>
            <person name="Rokhsar D."/>
        </authorList>
    </citation>
    <scope>NUCLEOTIDE SEQUENCE [LARGE SCALE GENOMIC DNA]</scope>
    <source>
        <strain evidence="3">cv. Goldsmith</strain>
    </source>
</reference>
<evidence type="ECO:0000256" key="1">
    <source>
        <dbReference type="SAM" id="SignalP"/>
    </source>
</evidence>
<keyword evidence="3" id="KW-1185">Reference proteome</keyword>